<sequence length="136" mass="15116">MENQGSSICFHGFLELRITSLRMKVLDLLIFDSSSPLLYLTLLFSLLLFLSYFFSLTPDSLFLKTSLSISPKVPSVLHQHAVALGSCPKFHILSPDEIKISVWNHTVNSFVVGGNDYLLILGFRFGSLQTLSGSDC</sequence>
<reference evidence="2 3" key="1">
    <citation type="journal article" date="2019" name="G3 (Bethesda)">
        <title>Sequencing of a Wild Apple (Malus baccata) Genome Unravels the Differences Between Cultivated and Wild Apple Species Regarding Disease Resistance and Cold Tolerance.</title>
        <authorList>
            <person name="Chen X."/>
        </authorList>
    </citation>
    <scope>NUCLEOTIDE SEQUENCE [LARGE SCALE GENOMIC DNA]</scope>
    <source>
        <strain evidence="3">cv. Shandingzi</strain>
        <tissue evidence="2">Leaves</tissue>
    </source>
</reference>
<evidence type="ECO:0000313" key="3">
    <source>
        <dbReference type="Proteomes" id="UP000315295"/>
    </source>
</evidence>
<dbReference type="Proteomes" id="UP000315295">
    <property type="component" value="Unassembled WGS sequence"/>
</dbReference>
<proteinExistence type="predicted"/>
<dbReference type="EMBL" id="VIEB01000009">
    <property type="protein sequence ID" value="TQE13648.1"/>
    <property type="molecule type" value="Genomic_DNA"/>
</dbReference>
<evidence type="ECO:0000313" key="2">
    <source>
        <dbReference type="EMBL" id="TQE13648.1"/>
    </source>
</evidence>
<organism evidence="2 3">
    <name type="scientific">Malus baccata</name>
    <name type="common">Siberian crab apple</name>
    <name type="synonym">Pyrus baccata</name>
    <dbReference type="NCBI Taxonomy" id="106549"/>
    <lineage>
        <taxon>Eukaryota</taxon>
        <taxon>Viridiplantae</taxon>
        <taxon>Streptophyta</taxon>
        <taxon>Embryophyta</taxon>
        <taxon>Tracheophyta</taxon>
        <taxon>Spermatophyta</taxon>
        <taxon>Magnoliopsida</taxon>
        <taxon>eudicotyledons</taxon>
        <taxon>Gunneridae</taxon>
        <taxon>Pentapetalae</taxon>
        <taxon>rosids</taxon>
        <taxon>fabids</taxon>
        <taxon>Rosales</taxon>
        <taxon>Rosaceae</taxon>
        <taxon>Amygdaloideae</taxon>
        <taxon>Maleae</taxon>
        <taxon>Malus</taxon>
    </lineage>
</organism>
<feature type="transmembrane region" description="Helical" evidence="1">
    <location>
        <begin position="37"/>
        <end position="56"/>
    </location>
</feature>
<keyword evidence="1" id="KW-0812">Transmembrane</keyword>
<keyword evidence="3" id="KW-1185">Reference proteome</keyword>
<keyword evidence="1" id="KW-1133">Transmembrane helix</keyword>
<protein>
    <submittedName>
        <fullName evidence="2">Uncharacterized protein</fullName>
    </submittedName>
</protein>
<accession>A0A540NRI4</accession>
<keyword evidence="1" id="KW-0472">Membrane</keyword>
<dbReference type="AlphaFoldDB" id="A0A540NRI4"/>
<comment type="caution">
    <text evidence="2">The sequence shown here is derived from an EMBL/GenBank/DDBJ whole genome shotgun (WGS) entry which is preliminary data.</text>
</comment>
<name>A0A540NRI4_MALBA</name>
<evidence type="ECO:0000256" key="1">
    <source>
        <dbReference type="SAM" id="Phobius"/>
    </source>
</evidence>
<dbReference type="STRING" id="106549.A0A540NRI4"/>
<gene>
    <name evidence="2" type="ORF">C1H46_000655</name>
</gene>